<evidence type="ECO:0000313" key="1">
    <source>
        <dbReference type="EMBL" id="KAF1014566.1"/>
    </source>
</evidence>
<dbReference type="Proteomes" id="UP000487117">
    <property type="component" value="Unassembled WGS sequence"/>
</dbReference>
<protein>
    <submittedName>
        <fullName evidence="1">Uncharacterized protein</fullName>
    </submittedName>
</protein>
<dbReference type="AlphaFoldDB" id="A0A7V8JLB6"/>
<name>A0A7V8JLB6_STEMA</name>
<evidence type="ECO:0000313" key="2">
    <source>
        <dbReference type="Proteomes" id="UP000487117"/>
    </source>
</evidence>
<accession>A0A7V8JLB6</accession>
<comment type="caution">
    <text evidence="1">The sequence shown here is derived from an EMBL/GenBank/DDBJ whole genome shotgun (WGS) entry which is preliminary data.</text>
</comment>
<gene>
    <name evidence="1" type="ORF">GAK31_02053</name>
</gene>
<dbReference type="EMBL" id="WNDS01000003">
    <property type="protein sequence ID" value="KAF1014566.1"/>
    <property type="molecule type" value="Genomic_DNA"/>
</dbReference>
<organism evidence="1 2">
    <name type="scientific">Stenotrophomonas maltophilia</name>
    <name type="common">Pseudomonas maltophilia</name>
    <name type="synonym">Xanthomonas maltophilia</name>
    <dbReference type="NCBI Taxonomy" id="40324"/>
    <lineage>
        <taxon>Bacteria</taxon>
        <taxon>Pseudomonadati</taxon>
        <taxon>Pseudomonadota</taxon>
        <taxon>Gammaproteobacteria</taxon>
        <taxon>Lysobacterales</taxon>
        <taxon>Lysobacteraceae</taxon>
        <taxon>Stenotrophomonas</taxon>
        <taxon>Stenotrophomonas maltophilia group</taxon>
    </lineage>
</organism>
<reference evidence="2" key="1">
    <citation type="journal article" date="2020" name="MBio">
        <title>Horizontal gene transfer to a defensive symbiont with a reduced genome amongst a multipartite beetle microbiome.</title>
        <authorList>
            <person name="Waterworth S.C."/>
            <person name="Florez L.V."/>
            <person name="Rees E.R."/>
            <person name="Hertweck C."/>
            <person name="Kaltenpoth M."/>
            <person name="Kwan J.C."/>
        </authorList>
    </citation>
    <scope>NUCLEOTIDE SEQUENCE [LARGE SCALE GENOMIC DNA]</scope>
</reference>
<sequence length="92" mass="10146">MRSWLPVLKRCDSASETAGRVPSALGACSRYCRRAVVSPARKLRLLPPPDSARDALRLTWSIRRSLKPYITGMTTAHAPLSCALRRRVPSAS</sequence>
<proteinExistence type="predicted"/>